<comment type="caution">
    <text evidence="12">The sequence shown here is derived from an EMBL/GenBank/DDBJ whole genome shotgun (WGS) entry which is preliminary data.</text>
</comment>
<evidence type="ECO:0000256" key="4">
    <source>
        <dbReference type="ARBA" id="ARBA00022475"/>
    </source>
</evidence>
<feature type="non-terminal residue" evidence="12">
    <location>
        <position position="1"/>
    </location>
</feature>
<keyword evidence="13" id="KW-1185">Reference proteome</keyword>
<gene>
    <name evidence="12" type="ORF">HMPREF3206_00450</name>
</gene>
<dbReference type="PANTHER" id="PTHR43553:SF23">
    <property type="entry name" value="ABC TRANSPORTER ATP-BINDING COMPONENT"/>
    <property type="match status" value="1"/>
</dbReference>
<evidence type="ECO:0000256" key="3">
    <source>
        <dbReference type="ARBA" id="ARBA00022448"/>
    </source>
</evidence>
<dbReference type="EMBL" id="LRPX01000021">
    <property type="protein sequence ID" value="KXA16099.1"/>
    <property type="molecule type" value="Genomic_DNA"/>
</dbReference>
<feature type="domain" description="ABC transporter" evidence="11">
    <location>
        <begin position="17"/>
        <end position="255"/>
    </location>
</feature>
<sequence>WLLHKIMESSVQGIIMILLKDVSYEWEDGRTALKNINLEIKKGEFVLISGKSGSGKSTLGSVMNGLIPHYYKGKMQGEVFAFGKDISKLLLHEIGHIVGTVFQDPRSQFFTTTTDEEIAFGLQTICKSRKEIKQRVEEVYAELDIEELKGKSVFELSSGQKQKIAIASIYAMNPKVLILDEPSANLDMKATFDLFLILEKLKKNGTTVVLIEHRLYYVKSLFDRFLLVKDGEIAKDLSREEVIHLEGEFWDENGLRTLELEEYRISEKKDSYQLNDESINGKGLRFCYPNVAKDGKKRNKYILNHLDFNMECGKAIGLIGLNGTGKTTFARVISGLEKIKEGTIWAGKYKSLNHKDLMDMSYFVFQDSDYQLFSESVLDEMLLGISSKDKKENTQKAKSILSVLGLDKYIDKHPFALSRGEKQRLTIACGMMKQAKVFIYDEPTSGCDKDSMLSVAKLIEEQLKNGTTVLVISHDFEFLANTVSELWVMGDGKIETVLNMSESNKFLILDKMRGGSKLGR</sequence>
<dbReference type="PROSITE" id="PS00211">
    <property type="entry name" value="ABC_TRANSPORTER_1"/>
    <property type="match status" value="1"/>
</dbReference>
<comment type="similarity">
    <text evidence="2">Belongs to the ABC transporter superfamily.</text>
</comment>
<organism evidence="12 13">
    <name type="scientific">Fusobacterium equinum</name>
    <dbReference type="NCBI Taxonomy" id="134605"/>
    <lineage>
        <taxon>Bacteria</taxon>
        <taxon>Fusobacteriati</taxon>
        <taxon>Fusobacteriota</taxon>
        <taxon>Fusobacteriia</taxon>
        <taxon>Fusobacteriales</taxon>
        <taxon>Fusobacteriaceae</taxon>
        <taxon>Fusobacterium</taxon>
    </lineage>
</organism>
<name>A0A133NIH9_9FUSO</name>
<accession>A0A133NIH9</accession>
<dbReference type="CDD" id="cd03225">
    <property type="entry name" value="ABC_cobalt_CbiO_domain1"/>
    <property type="match status" value="1"/>
</dbReference>
<evidence type="ECO:0000256" key="5">
    <source>
        <dbReference type="ARBA" id="ARBA00022737"/>
    </source>
</evidence>
<dbReference type="InterPro" id="IPR003439">
    <property type="entry name" value="ABC_transporter-like_ATP-bd"/>
</dbReference>
<dbReference type="GO" id="GO:0016887">
    <property type="term" value="F:ATP hydrolysis activity"/>
    <property type="evidence" value="ECO:0007669"/>
    <property type="project" value="InterPro"/>
</dbReference>
<dbReference type="SUPFAM" id="SSF52540">
    <property type="entry name" value="P-loop containing nucleoside triphosphate hydrolases"/>
    <property type="match status" value="2"/>
</dbReference>
<evidence type="ECO:0000313" key="12">
    <source>
        <dbReference type="EMBL" id="KXA16099.1"/>
    </source>
</evidence>
<dbReference type="InterPro" id="IPR027417">
    <property type="entry name" value="P-loop_NTPase"/>
</dbReference>
<dbReference type="GO" id="GO:0005524">
    <property type="term" value="F:ATP binding"/>
    <property type="evidence" value="ECO:0007669"/>
    <property type="project" value="UniProtKB-KW"/>
</dbReference>
<dbReference type="PANTHER" id="PTHR43553">
    <property type="entry name" value="HEAVY METAL TRANSPORTER"/>
    <property type="match status" value="1"/>
</dbReference>
<dbReference type="Pfam" id="PF00005">
    <property type="entry name" value="ABC_tran"/>
    <property type="match status" value="2"/>
</dbReference>
<proteinExistence type="inferred from homology"/>
<reference evidence="13" key="1">
    <citation type="submission" date="2016-01" db="EMBL/GenBank/DDBJ databases">
        <authorList>
            <person name="Mitreva M."/>
            <person name="Pepin K.H."/>
            <person name="Mihindukulasuriya K.A."/>
            <person name="Fulton R."/>
            <person name="Fronick C."/>
            <person name="O'Laughlin M."/>
            <person name="Miner T."/>
            <person name="Herter B."/>
            <person name="Rosa B.A."/>
            <person name="Cordes M."/>
            <person name="Tomlinson C."/>
            <person name="Wollam A."/>
            <person name="Palsikar V.B."/>
            <person name="Mardis E.R."/>
            <person name="Wilson R.K."/>
        </authorList>
    </citation>
    <scope>NUCLEOTIDE SEQUENCE [LARGE SCALE GENOMIC DNA]</scope>
    <source>
        <strain evidence="13">CMW8396</strain>
    </source>
</reference>
<dbReference type="Gene3D" id="3.40.50.300">
    <property type="entry name" value="P-loop containing nucleotide triphosphate hydrolases"/>
    <property type="match status" value="2"/>
</dbReference>
<dbReference type="GO" id="GO:0042626">
    <property type="term" value="F:ATPase-coupled transmembrane transporter activity"/>
    <property type="evidence" value="ECO:0007669"/>
    <property type="project" value="TreeGrafter"/>
</dbReference>
<evidence type="ECO:0000256" key="7">
    <source>
        <dbReference type="ARBA" id="ARBA00022840"/>
    </source>
</evidence>
<dbReference type="PROSITE" id="PS50893">
    <property type="entry name" value="ABC_TRANSPORTER_2"/>
    <property type="match status" value="2"/>
</dbReference>
<keyword evidence="4" id="KW-1003">Cell membrane</keyword>
<keyword evidence="9" id="KW-0472">Membrane</keyword>
<dbReference type="AlphaFoldDB" id="A0A133NIH9"/>
<keyword evidence="7 12" id="KW-0067">ATP-binding</keyword>
<keyword evidence="8" id="KW-1278">Translocase</keyword>
<evidence type="ECO:0000256" key="2">
    <source>
        <dbReference type="ARBA" id="ARBA00005417"/>
    </source>
</evidence>
<evidence type="ECO:0000256" key="8">
    <source>
        <dbReference type="ARBA" id="ARBA00022967"/>
    </source>
</evidence>
<keyword evidence="6" id="KW-0547">Nucleotide-binding</keyword>
<dbReference type="InterPro" id="IPR015856">
    <property type="entry name" value="ABC_transpr_CbiO/EcfA_su"/>
</dbReference>
<evidence type="ECO:0000256" key="10">
    <source>
        <dbReference type="ARBA" id="ARBA00025157"/>
    </source>
</evidence>
<dbReference type="STRING" id="134605.HMPREF3206_00450"/>
<evidence type="ECO:0000313" key="13">
    <source>
        <dbReference type="Proteomes" id="UP000070617"/>
    </source>
</evidence>
<dbReference type="InterPro" id="IPR003593">
    <property type="entry name" value="AAA+_ATPase"/>
</dbReference>
<evidence type="ECO:0000259" key="11">
    <source>
        <dbReference type="PROSITE" id="PS50893"/>
    </source>
</evidence>
<dbReference type="InterPro" id="IPR050095">
    <property type="entry name" value="ECF_ABC_transporter_ATP-bd"/>
</dbReference>
<dbReference type="FunFam" id="3.40.50.300:FF:000224">
    <property type="entry name" value="Energy-coupling factor transporter ATP-binding protein EcfA"/>
    <property type="match status" value="1"/>
</dbReference>
<dbReference type="Proteomes" id="UP000070617">
    <property type="component" value="Unassembled WGS sequence"/>
</dbReference>
<keyword evidence="5" id="KW-0677">Repeat</keyword>
<evidence type="ECO:0000256" key="1">
    <source>
        <dbReference type="ARBA" id="ARBA00004202"/>
    </source>
</evidence>
<feature type="domain" description="ABC transporter" evidence="11">
    <location>
        <begin position="286"/>
        <end position="516"/>
    </location>
</feature>
<evidence type="ECO:0000256" key="6">
    <source>
        <dbReference type="ARBA" id="ARBA00022741"/>
    </source>
</evidence>
<dbReference type="SMART" id="SM00382">
    <property type="entry name" value="AAA"/>
    <property type="match status" value="2"/>
</dbReference>
<dbReference type="GO" id="GO:0043190">
    <property type="term" value="C:ATP-binding cassette (ABC) transporter complex"/>
    <property type="evidence" value="ECO:0007669"/>
    <property type="project" value="TreeGrafter"/>
</dbReference>
<keyword evidence="3" id="KW-0813">Transport</keyword>
<evidence type="ECO:0000256" key="9">
    <source>
        <dbReference type="ARBA" id="ARBA00023136"/>
    </source>
</evidence>
<dbReference type="PATRIC" id="fig|134605.3.peg.452"/>
<dbReference type="InterPro" id="IPR017871">
    <property type="entry name" value="ABC_transporter-like_CS"/>
</dbReference>
<protein>
    <submittedName>
        <fullName evidence="12">ABC transporter, ATP-binding protein</fullName>
    </submittedName>
</protein>
<comment type="function">
    <text evidence="10">Probably part of an ABC transporter complex. Responsible for energy coupling to the transport system.</text>
</comment>
<comment type="subcellular location">
    <subcellularLocation>
        <location evidence="1">Cell membrane</location>
        <topology evidence="1">Peripheral membrane protein</topology>
    </subcellularLocation>
</comment>